<gene>
    <name evidence="2" type="ORF">DPMN_037065</name>
</gene>
<keyword evidence="1" id="KW-0472">Membrane</keyword>
<keyword evidence="1" id="KW-1133">Transmembrane helix</keyword>
<keyword evidence="1" id="KW-0812">Transmembrane</keyword>
<reference evidence="2" key="2">
    <citation type="submission" date="2020-11" db="EMBL/GenBank/DDBJ databases">
        <authorList>
            <person name="McCartney M.A."/>
            <person name="Auch B."/>
            <person name="Kono T."/>
            <person name="Mallez S."/>
            <person name="Becker A."/>
            <person name="Gohl D.M."/>
            <person name="Silverstein K.A.T."/>
            <person name="Koren S."/>
            <person name="Bechman K.B."/>
            <person name="Herman A."/>
            <person name="Abrahante J.E."/>
            <person name="Garbe J."/>
        </authorList>
    </citation>
    <scope>NUCLEOTIDE SEQUENCE</scope>
    <source>
        <strain evidence="2">Duluth1</strain>
        <tissue evidence="2">Whole animal</tissue>
    </source>
</reference>
<feature type="transmembrane region" description="Helical" evidence="1">
    <location>
        <begin position="28"/>
        <end position="51"/>
    </location>
</feature>
<organism evidence="2 3">
    <name type="scientific">Dreissena polymorpha</name>
    <name type="common">Zebra mussel</name>
    <name type="synonym">Mytilus polymorpha</name>
    <dbReference type="NCBI Taxonomy" id="45954"/>
    <lineage>
        <taxon>Eukaryota</taxon>
        <taxon>Metazoa</taxon>
        <taxon>Spiralia</taxon>
        <taxon>Lophotrochozoa</taxon>
        <taxon>Mollusca</taxon>
        <taxon>Bivalvia</taxon>
        <taxon>Autobranchia</taxon>
        <taxon>Heteroconchia</taxon>
        <taxon>Euheterodonta</taxon>
        <taxon>Imparidentia</taxon>
        <taxon>Neoheterodontei</taxon>
        <taxon>Myida</taxon>
        <taxon>Dreissenoidea</taxon>
        <taxon>Dreissenidae</taxon>
        <taxon>Dreissena</taxon>
    </lineage>
</organism>
<sequence>MKTTVVIFFSVGGGYIDGDGYGIDVPATLFVMLIQLMMMMILILVVMMPAVRSGKQKNIQTIPSVGNKDFYADIML</sequence>
<dbReference type="AlphaFoldDB" id="A0A9D4RPG2"/>
<protein>
    <submittedName>
        <fullName evidence="2">Uncharacterized protein</fullName>
    </submittedName>
</protein>
<accession>A0A9D4RPG2</accession>
<evidence type="ECO:0000313" key="2">
    <source>
        <dbReference type="EMBL" id="KAH3873825.1"/>
    </source>
</evidence>
<reference evidence="2" key="1">
    <citation type="journal article" date="2019" name="bioRxiv">
        <title>The Genome of the Zebra Mussel, Dreissena polymorpha: A Resource for Invasive Species Research.</title>
        <authorList>
            <person name="McCartney M.A."/>
            <person name="Auch B."/>
            <person name="Kono T."/>
            <person name="Mallez S."/>
            <person name="Zhang Y."/>
            <person name="Obille A."/>
            <person name="Becker A."/>
            <person name="Abrahante J.E."/>
            <person name="Garbe J."/>
            <person name="Badalamenti J.P."/>
            <person name="Herman A."/>
            <person name="Mangelson H."/>
            <person name="Liachko I."/>
            <person name="Sullivan S."/>
            <person name="Sone E.D."/>
            <person name="Koren S."/>
            <person name="Silverstein K.A.T."/>
            <person name="Beckman K.B."/>
            <person name="Gohl D.M."/>
        </authorList>
    </citation>
    <scope>NUCLEOTIDE SEQUENCE</scope>
    <source>
        <strain evidence="2">Duluth1</strain>
        <tissue evidence="2">Whole animal</tissue>
    </source>
</reference>
<evidence type="ECO:0000313" key="3">
    <source>
        <dbReference type="Proteomes" id="UP000828390"/>
    </source>
</evidence>
<name>A0A9D4RPG2_DREPO</name>
<keyword evidence="3" id="KW-1185">Reference proteome</keyword>
<evidence type="ECO:0000256" key="1">
    <source>
        <dbReference type="SAM" id="Phobius"/>
    </source>
</evidence>
<proteinExistence type="predicted"/>
<dbReference type="Proteomes" id="UP000828390">
    <property type="component" value="Unassembled WGS sequence"/>
</dbReference>
<comment type="caution">
    <text evidence="2">The sequence shown here is derived from an EMBL/GenBank/DDBJ whole genome shotgun (WGS) entry which is preliminary data.</text>
</comment>
<dbReference type="EMBL" id="JAIWYP010000002">
    <property type="protein sequence ID" value="KAH3873825.1"/>
    <property type="molecule type" value="Genomic_DNA"/>
</dbReference>